<feature type="coiled-coil region" evidence="1">
    <location>
        <begin position="9"/>
        <end position="47"/>
    </location>
</feature>
<dbReference type="EMBL" id="CAJVQB010161289">
    <property type="protein sequence ID" value="CAG8856559.1"/>
    <property type="molecule type" value="Genomic_DNA"/>
</dbReference>
<proteinExistence type="predicted"/>
<sequence>NKTPEISLEESLKLHIKKITENLQEQRTQARQKIKEAQQRQKEYYDKKIRSIEFQIGDQ</sequence>
<evidence type="ECO:0000313" key="3">
    <source>
        <dbReference type="Proteomes" id="UP000789901"/>
    </source>
</evidence>
<keyword evidence="1" id="KW-0175">Coiled coil</keyword>
<evidence type="ECO:0000256" key="1">
    <source>
        <dbReference type="SAM" id="Coils"/>
    </source>
</evidence>
<keyword evidence="3" id="KW-1185">Reference proteome</keyword>
<gene>
    <name evidence="2" type="ORF">GMARGA_LOCUS45380</name>
</gene>
<accession>A0ABN7XRM7</accession>
<reference evidence="2 3" key="1">
    <citation type="submission" date="2021-06" db="EMBL/GenBank/DDBJ databases">
        <authorList>
            <person name="Kallberg Y."/>
            <person name="Tangrot J."/>
            <person name="Rosling A."/>
        </authorList>
    </citation>
    <scope>NUCLEOTIDE SEQUENCE [LARGE SCALE GENOMIC DNA]</scope>
    <source>
        <strain evidence="2 3">120-4 pot B 10/14</strain>
    </source>
</reference>
<feature type="non-terminal residue" evidence="2">
    <location>
        <position position="1"/>
    </location>
</feature>
<organism evidence="2 3">
    <name type="scientific">Gigaspora margarita</name>
    <dbReference type="NCBI Taxonomy" id="4874"/>
    <lineage>
        <taxon>Eukaryota</taxon>
        <taxon>Fungi</taxon>
        <taxon>Fungi incertae sedis</taxon>
        <taxon>Mucoromycota</taxon>
        <taxon>Glomeromycotina</taxon>
        <taxon>Glomeromycetes</taxon>
        <taxon>Diversisporales</taxon>
        <taxon>Gigasporaceae</taxon>
        <taxon>Gigaspora</taxon>
    </lineage>
</organism>
<protein>
    <submittedName>
        <fullName evidence="2">40997_t:CDS:1</fullName>
    </submittedName>
</protein>
<comment type="caution">
    <text evidence="2">The sequence shown here is derived from an EMBL/GenBank/DDBJ whole genome shotgun (WGS) entry which is preliminary data.</text>
</comment>
<dbReference type="Proteomes" id="UP000789901">
    <property type="component" value="Unassembled WGS sequence"/>
</dbReference>
<evidence type="ECO:0000313" key="2">
    <source>
        <dbReference type="EMBL" id="CAG8856559.1"/>
    </source>
</evidence>
<name>A0ABN7XRM7_GIGMA</name>
<feature type="non-terminal residue" evidence="2">
    <location>
        <position position="59"/>
    </location>
</feature>